<dbReference type="RefSeq" id="WP_345211009.1">
    <property type="nucleotide sequence ID" value="NZ_BAABFT010000004.1"/>
</dbReference>
<keyword evidence="2" id="KW-1185">Reference proteome</keyword>
<evidence type="ECO:0000313" key="2">
    <source>
        <dbReference type="Proteomes" id="UP001500582"/>
    </source>
</evidence>
<sequence length="160" mass="18146">MLKLYKNDNGTISYWETWDKDSKNALVHWGVIGNKGQSKEVKSGLFKSFKKEIQQEIDQLIAEGYGVIDTEDHYTLLIEYIVDGMGTLEDVEKRYSLENLMNEVLGWTGLGHSDGGSIGSGTMEVCCLVVDFEIAKQVIEKALQDTQFANYSRIYDENEM</sequence>
<comment type="caution">
    <text evidence="1">The sequence shown here is derived from an EMBL/GenBank/DDBJ whole genome shotgun (WGS) entry which is preliminary data.</text>
</comment>
<protein>
    <recommendedName>
        <fullName evidence="3">WGR domain-containing protein</fullName>
    </recommendedName>
</protein>
<evidence type="ECO:0008006" key="3">
    <source>
        <dbReference type="Google" id="ProtNLM"/>
    </source>
</evidence>
<gene>
    <name evidence="1" type="ORF">GCM10023149_20930</name>
</gene>
<accession>A0ABP8GBE4</accession>
<evidence type="ECO:0000313" key="1">
    <source>
        <dbReference type="EMBL" id="GAA4321192.1"/>
    </source>
</evidence>
<proteinExistence type="predicted"/>
<name>A0ABP8GBE4_9SPHI</name>
<dbReference type="EMBL" id="BAABFT010000004">
    <property type="protein sequence ID" value="GAA4321192.1"/>
    <property type="molecule type" value="Genomic_DNA"/>
</dbReference>
<organism evidence="1 2">
    <name type="scientific">Mucilaginibacter gynuensis</name>
    <dbReference type="NCBI Taxonomy" id="1302236"/>
    <lineage>
        <taxon>Bacteria</taxon>
        <taxon>Pseudomonadati</taxon>
        <taxon>Bacteroidota</taxon>
        <taxon>Sphingobacteriia</taxon>
        <taxon>Sphingobacteriales</taxon>
        <taxon>Sphingobacteriaceae</taxon>
        <taxon>Mucilaginibacter</taxon>
    </lineage>
</organism>
<dbReference type="Proteomes" id="UP001500582">
    <property type="component" value="Unassembled WGS sequence"/>
</dbReference>
<reference evidence="2" key="1">
    <citation type="journal article" date="2019" name="Int. J. Syst. Evol. Microbiol.">
        <title>The Global Catalogue of Microorganisms (GCM) 10K type strain sequencing project: providing services to taxonomists for standard genome sequencing and annotation.</title>
        <authorList>
            <consortium name="The Broad Institute Genomics Platform"/>
            <consortium name="The Broad Institute Genome Sequencing Center for Infectious Disease"/>
            <person name="Wu L."/>
            <person name="Ma J."/>
        </authorList>
    </citation>
    <scope>NUCLEOTIDE SEQUENCE [LARGE SCALE GENOMIC DNA]</scope>
    <source>
        <strain evidence="2">JCM 17705</strain>
    </source>
</reference>